<feature type="region of interest" description="Disordered" evidence="1">
    <location>
        <begin position="50"/>
        <end position="70"/>
    </location>
</feature>
<dbReference type="Proteomes" id="UP000758701">
    <property type="component" value="Unassembled WGS sequence"/>
</dbReference>
<reference evidence="2 3" key="1">
    <citation type="submission" date="2021-06" db="EMBL/GenBank/DDBJ databases">
        <title>Ecological speciation of a Streptomyces species isolated from different habitats and geographic origins.</title>
        <authorList>
            <person name="Wang J."/>
        </authorList>
    </citation>
    <scope>NUCLEOTIDE SEQUENCE [LARGE SCALE GENOMIC DNA]</scope>
    <source>
        <strain evidence="2 3">FXJ8.012</strain>
    </source>
</reference>
<comment type="caution">
    <text evidence="2">The sequence shown here is derived from an EMBL/GenBank/DDBJ whole genome shotgun (WGS) entry which is preliminary data.</text>
</comment>
<gene>
    <name evidence="2" type="ORF">KVH32_11275</name>
</gene>
<organism evidence="2 3">
    <name type="scientific">Streptomyces olivaceus</name>
    <dbReference type="NCBI Taxonomy" id="47716"/>
    <lineage>
        <taxon>Bacteria</taxon>
        <taxon>Bacillati</taxon>
        <taxon>Actinomycetota</taxon>
        <taxon>Actinomycetes</taxon>
        <taxon>Kitasatosporales</taxon>
        <taxon>Streptomycetaceae</taxon>
        <taxon>Streptomyces</taxon>
    </lineage>
</organism>
<dbReference type="EMBL" id="JAHSTP010000003">
    <property type="protein sequence ID" value="MBZ6151751.1"/>
    <property type="molecule type" value="Genomic_DNA"/>
</dbReference>
<accession>A0ABS7W3I4</accession>
<proteinExistence type="predicted"/>
<evidence type="ECO:0000313" key="3">
    <source>
        <dbReference type="Proteomes" id="UP000758701"/>
    </source>
</evidence>
<keyword evidence="3" id="KW-1185">Reference proteome</keyword>
<name>A0ABS7W3I4_STROV</name>
<dbReference type="RefSeq" id="WP_123937912.1">
    <property type="nucleotide sequence ID" value="NZ_JAHSST010000003.1"/>
</dbReference>
<protein>
    <submittedName>
        <fullName evidence="2">Uncharacterized protein</fullName>
    </submittedName>
</protein>
<feature type="compositionally biased region" description="Basic residues" evidence="1">
    <location>
        <begin position="57"/>
        <end position="70"/>
    </location>
</feature>
<evidence type="ECO:0000313" key="2">
    <source>
        <dbReference type="EMBL" id="MBZ6151751.1"/>
    </source>
</evidence>
<sequence>MTTDSAERRTSGALAVAAQGERLAQAALTGAGRHSQQERPSVLVGTYEQPVGGGRGLRFHHGHRHRVGLL</sequence>
<evidence type="ECO:0000256" key="1">
    <source>
        <dbReference type="SAM" id="MobiDB-lite"/>
    </source>
</evidence>